<evidence type="ECO:0000256" key="1">
    <source>
        <dbReference type="ARBA" id="ARBA00004651"/>
    </source>
</evidence>
<evidence type="ECO:0000256" key="5">
    <source>
        <dbReference type="ARBA" id="ARBA00023136"/>
    </source>
</evidence>
<feature type="transmembrane region" description="Helical" evidence="6">
    <location>
        <begin position="104"/>
        <end position="131"/>
    </location>
</feature>
<dbReference type="EMBL" id="FCOW01000013">
    <property type="protein sequence ID" value="CVK20017.1"/>
    <property type="molecule type" value="Genomic_DNA"/>
</dbReference>
<organism evidence="7 8">
    <name type="scientific">Sporomusa sphaeroides DSM 2875</name>
    <dbReference type="NCBI Taxonomy" id="1337886"/>
    <lineage>
        <taxon>Bacteria</taxon>
        <taxon>Bacillati</taxon>
        <taxon>Bacillota</taxon>
        <taxon>Negativicutes</taxon>
        <taxon>Selenomonadales</taxon>
        <taxon>Sporomusaceae</taxon>
        <taxon>Sporomusa</taxon>
    </lineage>
</organism>
<dbReference type="Pfam" id="PF03899">
    <property type="entry name" value="ATP-synt_I"/>
    <property type="match status" value="1"/>
</dbReference>
<keyword evidence="2" id="KW-1003">Cell membrane</keyword>
<comment type="subcellular location">
    <subcellularLocation>
        <location evidence="1">Cell membrane</location>
        <topology evidence="1">Multi-pass membrane protein</topology>
    </subcellularLocation>
</comment>
<feature type="transmembrane region" description="Helical" evidence="6">
    <location>
        <begin position="81"/>
        <end position="98"/>
    </location>
</feature>
<accession>A0ABM9W4R3</accession>
<evidence type="ECO:0000313" key="7">
    <source>
        <dbReference type="EMBL" id="CVK20017.1"/>
    </source>
</evidence>
<proteinExistence type="predicted"/>
<protein>
    <submittedName>
        <fullName evidence="7">ATP synthase I chain</fullName>
    </submittedName>
</protein>
<sequence>MFKAGFADNYVVQVRRTLLQLVALGLFMTLSALAAGQTFVIPGLLTGWTSSVIYFLLMCRRVKQSAELPPGQALASMRAGWLIRLGFIIAILVLSVQVPGIDFLAAVVGLFSLHIVLLINAVYIVVCGLIANFGKQNNSGRE</sequence>
<comment type="caution">
    <text evidence="7">The sequence shown here is derived from an EMBL/GenBank/DDBJ whole genome shotgun (WGS) entry which is preliminary data.</text>
</comment>
<evidence type="ECO:0000313" key="8">
    <source>
        <dbReference type="Proteomes" id="UP000245702"/>
    </source>
</evidence>
<evidence type="ECO:0000256" key="4">
    <source>
        <dbReference type="ARBA" id="ARBA00022989"/>
    </source>
</evidence>
<reference evidence="7 8" key="1">
    <citation type="submission" date="2016-01" db="EMBL/GenBank/DDBJ databases">
        <authorList>
            <person name="Brown R."/>
        </authorList>
    </citation>
    <scope>NUCLEOTIDE SEQUENCE [LARGE SCALE GENOMIC DNA]</scope>
    <source>
        <strain evidence="7">Sporomusa sphaeroides DSM 2875</strain>
    </source>
</reference>
<gene>
    <name evidence="7" type="ORF">SSPH_02684</name>
</gene>
<evidence type="ECO:0000256" key="3">
    <source>
        <dbReference type="ARBA" id="ARBA00022692"/>
    </source>
</evidence>
<keyword evidence="4 6" id="KW-1133">Transmembrane helix</keyword>
<evidence type="ECO:0000256" key="6">
    <source>
        <dbReference type="SAM" id="Phobius"/>
    </source>
</evidence>
<keyword evidence="3 6" id="KW-0812">Transmembrane</keyword>
<dbReference type="Proteomes" id="UP000245702">
    <property type="component" value="Unassembled WGS sequence"/>
</dbReference>
<feature type="transmembrane region" description="Helical" evidence="6">
    <location>
        <begin position="44"/>
        <end position="60"/>
    </location>
</feature>
<keyword evidence="5 6" id="KW-0472">Membrane</keyword>
<name>A0ABM9W4R3_9FIRM</name>
<keyword evidence="8" id="KW-1185">Reference proteome</keyword>
<dbReference type="InterPro" id="IPR005598">
    <property type="entry name" value="ATP_synth_I"/>
</dbReference>
<evidence type="ECO:0000256" key="2">
    <source>
        <dbReference type="ARBA" id="ARBA00022475"/>
    </source>
</evidence>
<dbReference type="RefSeq" id="WP_075757100.1">
    <property type="nucleotide sequence ID" value="NZ_CP146991.1"/>
</dbReference>